<feature type="compositionally biased region" description="Basic and acidic residues" evidence="1">
    <location>
        <begin position="28"/>
        <end position="62"/>
    </location>
</feature>
<protein>
    <submittedName>
        <fullName evidence="2">Uncharacterized protein</fullName>
    </submittedName>
</protein>
<accession>A0ABR1S310</accession>
<comment type="caution">
    <text evidence="2">The sequence shown here is derived from an EMBL/GenBank/DDBJ whole genome shotgun (WGS) entry which is preliminary data.</text>
</comment>
<evidence type="ECO:0000256" key="1">
    <source>
        <dbReference type="SAM" id="MobiDB-lite"/>
    </source>
</evidence>
<evidence type="ECO:0000313" key="3">
    <source>
        <dbReference type="Proteomes" id="UP001444661"/>
    </source>
</evidence>
<reference evidence="2 3" key="1">
    <citation type="submission" date="2023-01" db="EMBL/GenBank/DDBJ databases">
        <title>Analysis of 21 Apiospora genomes using comparative genomics revels a genus with tremendous synthesis potential of carbohydrate active enzymes and secondary metabolites.</title>
        <authorList>
            <person name="Sorensen T."/>
        </authorList>
    </citation>
    <scope>NUCLEOTIDE SEQUENCE [LARGE SCALE GENOMIC DNA]</scope>
    <source>
        <strain evidence="2 3">CBS 33761</strain>
    </source>
</reference>
<proteinExistence type="predicted"/>
<keyword evidence="3" id="KW-1185">Reference proteome</keyword>
<gene>
    <name evidence="2" type="ORF">PG993_012645</name>
</gene>
<sequence>MQVYDQGGRRLNVGRLAKISAHDSGAWRGKEEDDGSGQRDKAQGDVITHAEREEAGGERGPAHEASLGSPLQRRAATVGDR</sequence>
<feature type="region of interest" description="Disordered" evidence="1">
    <location>
        <begin position="20"/>
        <end position="81"/>
    </location>
</feature>
<name>A0ABR1S310_9PEZI</name>
<evidence type="ECO:0000313" key="2">
    <source>
        <dbReference type="EMBL" id="KAK8024579.1"/>
    </source>
</evidence>
<dbReference type="EMBL" id="JAQQWK010000011">
    <property type="protein sequence ID" value="KAK8024579.1"/>
    <property type="molecule type" value="Genomic_DNA"/>
</dbReference>
<dbReference type="Proteomes" id="UP001444661">
    <property type="component" value="Unassembled WGS sequence"/>
</dbReference>
<organism evidence="2 3">
    <name type="scientific">Apiospora rasikravindrae</name>
    <dbReference type="NCBI Taxonomy" id="990691"/>
    <lineage>
        <taxon>Eukaryota</taxon>
        <taxon>Fungi</taxon>
        <taxon>Dikarya</taxon>
        <taxon>Ascomycota</taxon>
        <taxon>Pezizomycotina</taxon>
        <taxon>Sordariomycetes</taxon>
        <taxon>Xylariomycetidae</taxon>
        <taxon>Amphisphaeriales</taxon>
        <taxon>Apiosporaceae</taxon>
        <taxon>Apiospora</taxon>
    </lineage>
</organism>